<dbReference type="CDD" id="cd07036">
    <property type="entry name" value="TPP_PYR_E1-PDHc-beta_like"/>
    <property type="match status" value="1"/>
</dbReference>
<keyword evidence="4" id="KW-0786">Thiamine pyrophosphate</keyword>
<dbReference type="SMART" id="SM00861">
    <property type="entry name" value="Transket_pyr"/>
    <property type="match status" value="1"/>
</dbReference>
<dbReference type="InterPro" id="IPR033248">
    <property type="entry name" value="Transketolase_C"/>
</dbReference>
<evidence type="ECO:0000313" key="7">
    <source>
        <dbReference type="Proteomes" id="UP000319576"/>
    </source>
</evidence>
<dbReference type="InterPro" id="IPR029061">
    <property type="entry name" value="THDP-binding"/>
</dbReference>
<dbReference type="CDD" id="cd02000">
    <property type="entry name" value="TPP_E1_PDC_ADC_BCADC"/>
    <property type="match status" value="1"/>
</dbReference>
<dbReference type="PANTHER" id="PTHR43257">
    <property type="entry name" value="PYRUVATE DEHYDROGENASE E1 COMPONENT BETA SUBUNIT"/>
    <property type="match status" value="1"/>
</dbReference>
<dbReference type="KEGG" id="uli:ETAA1_05100"/>
<keyword evidence="3 6" id="KW-0560">Oxidoreductase</keyword>
<dbReference type="InterPro" id="IPR009014">
    <property type="entry name" value="Transketo_C/PFOR_II"/>
</dbReference>
<evidence type="ECO:0000313" key="6">
    <source>
        <dbReference type="EMBL" id="QDU18617.1"/>
    </source>
</evidence>
<dbReference type="Pfam" id="PF00676">
    <property type="entry name" value="E1_dh"/>
    <property type="match status" value="1"/>
</dbReference>
<comment type="function">
    <text evidence="2">E1 component of the 2-oxoglutarate dehydrogenase (OGDH) complex which catalyzes the decarboxylation of 2-oxoglutarate, the first step in the conversion of 2-oxoglutarate to succinyl-CoA and CO(2).</text>
</comment>
<sequence>MVTDPPPIPPRDDLLRLFRTMVLIRRCEEQLARAHQRGLVHGACHTYVGQEAVAAGVCDHLRRDDVVFSTHRGHGHALAKGVPPVQLIAELYGRAAGCSQGRGGSMHLFSPEVGLMGTSGIVGPCILQAAGAGYTFLLTKTDNVAVAFFGDGAVNNAAFHEGLNLAAIWKLPVLFVCENNGFATEVPFRTAAGNPSVAGRGAAYGLPGVEVDGNDVLAVRAAAAEAVRRARSGEGPTLLECVTYRTRPHAEGMGDYTYRTREEVESWKARCPIRSLRELIAACGDATELDAIESTIQTEVEAAHAAAEAAAWPDPATAAAHVFAEPRRLPEPPPPGDREVTYSQAALEALSAEMAANPRIFVLGEGIGVRGGNFRTTAGLYDKHGPERLRDTPITERGFVGLGCGAAMTGTRPVIDFMFADFVLDGVGEIVNQIAKMRYMSSGRLKMPVLLRGCVGIGHSAATHHSGNYYPLFAQFPGLRVAVPSTPYDAKGLLHHALRCDDPVVFLEHRELLTLKGPVPEAAYEIPFGRAAVVREGRDVTVVALARMVRLALEAAAELERAGVSVEVIDPRTVAPLDVDTIGASVAKTGRLLIADEGFAPFGVGAEVAAQVADRFFDELDAPVRRLNGVFTPTPYSPPLEAAVVPDAARLAAAIRDLVEE</sequence>
<dbReference type="PANTHER" id="PTHR43257:SF2">
    <property type="entry name" value="PYRUVATE DEHYDROGENASE E1 COMPONENT SUBUNIT BETA"/>
    <property type="match status" value="1"/>
</dbReference>
<organism evidence="6 7">
    <name type="scientific">Urbifossiella limnaea</name>
    <dbReference type="NCBI Taxonomy" id="2528023"/>
    <lineage>
        <taxon>Bacteria</taxon>
        <taxon>Pseudomonadati</taxon>
        <taxon>Planctomycetota</taxon>
        <taxon>Planctomycetia</taxon>
        <taxon>Gemmatales</taxon>
        <taxon>Gemmataceae</taxon>
        <taxon>Urbifossiella</taxon>
    </lineage>
</organism>
<dbReference type="SUPFAM" id="SSF52518">
    <property type="entry name" value="Thiamin diphosphate-binding fold (THDP-binding)"/>
    <property type="match status" value="2"/>
</dbReference>
<reference evidence="6 7" key="1">
    <citation type="submission" date="2019-02" db="EMBL/GenBank/DDBJ databases">
        <title>Deep-cultivation of Planctomycetes and their phenomic and genomic characterization uncovers novel biology.</title>
        <authorList>
            <person name="Wiegand S."/>
            <person name="Jogler M."/>
            <person name="Boedeker C."/>
            <person name="Pinto D."/>
            <person name="Vollmers J."/>
            <person name="Rivas-Marin E."/>
            <person name="Kohn T."/>
            <person name="Peeters S.H."/>
            <person name="Heuer A."/>
            <person name="Rast P."/>
            <person name="Oberbeckmann S."/>
            <person name="Bunk B."/>
            <person name="Jeske O."/>
            <person name="Meyerdierks A."/>
            <person name="Storesund J.E."/>
            <person name="Kallscheuer N."/>
            <person name="Luecker S."/>
            <person name="Lage O.M."/>
            <person name="Pohl T."/>
            <person name="Merkel B.J."/>
            <person name="Hornburger P."/>
            <person name="Mueller R.-W."/>
            <person name="Bruemmer F."/>
            <person name="Labrenz M."/>
            <person name="Spormann A.M."/>
            <person name="Op den Camp H."/>
            <person name="Overmann J."/>
            <person name="Amann R."/>
            <person name="Jetten M.S.M."/>
            <person name="Mascher T."/>
            <person name="Medema M.H."/>
            <person name="Devos D.P."/>
            <person name="Kaster A.-K."/>
            <person name="Ovreas L."/>
            <person name="Rohde M."/>
            <person name="Galperin M.Y."/>
            <person name="Jogler C."/>
        </authorList>
    </citation>
    <scope>NUCLEOTIDE SEQUENCE [LARGE SCALE GENOMIC DNA]</scope>
    <source>
        <strain evidence="6 7">ETA_A1</strain>
    </source>
</reference>
<accession>A0A517XM79</accession>
<dbReference type="GO" id="GO:0016624">
    <property type="term" value="F:oxidoreductase activity, acting on the aldehyde or oxo group of donors, disulfide as acceptor"/>
    <property type="evidence" value="ECO:0007669"/>
    <property type="project" value="InterPro"/>
</dbReference>
<evidence type="ECO:0000256" key="3">
    <source>
        <dbReference type="ARBA" id="ARBA00023002"/>
    </source>
</evidence>
<dbReference type="Pfam" id="PF02779">
    <property type="entry name" value="Transket_pyr"/>
    <property type="match status" value="1"/>
</dbReference>
<dbReference type="InterPro" id="IPR005475">
    <property type="entry name" value="Transketolase-like_Pyr-bd"/>
</dbReference>
<dbReference type="Pfam" id="PF02780">
    <property type="entry name" value="Transketolase_C"/>
    <property type="match status" value="1"/>
</dbReference>
<dbReference type="EC" id="1.1.1.-" evidence="6"/>
<comment type="cofactor">
    <cofactor evidence="1">
        <name>thiamine diphosphate</name>
        <dbReference type="ChEBI" id="CHEBI:58937"/>
    </cofactor>
</comment>
<dbReference type="Gene3D" id="3.40.50.970">
    <property type="match status" value="2"/>
</dbReference>
<keyword evidence="7" id="KW-1185">Reference proteome</keyword>
<dbReference type="InterPro" id="IPR001017">
    <property type="entry name" value="DH_E1"/>
</dbReference>
<dbReference type="SUPFAM" id="SSF52922">
    <property type="entry name" value="TK C-terminal domain-like"/>
    <property type="match status" value="1"/>
</dbReference>
<dbReference type="Proteomes" id="UP000319576">
    <property type="component" value="Chromosome"/>
</dbReference>
<evidence type="ECO:0000256" key="1">
    <source>
        <dbReference type="ARBA" id="ARBA00001964"/>
    </source>
</evidence>
<dbReference type="FunFam" id="3.40.50.920:FF:000001">
    <property type="entry name" value="Pyruvate dehydrogenase E1 beta subunit"/>
    <property type="match status" value="1"/>
</dbReference>
<dbReference type="AlphaFoldDB" id="A0A517XM79"/>
<evidence type="ECO:0000256" key="4">
    <source>
        <dbReference type="ARBA" id="ARBA00023052"/>
    </source>
</evidence>
<feature type="domain" description="Transketolase-like pyrimidine-binding" evidence="5">
    <location>
        <begin position="340"/>
        <end position="515"/>
    </location>
</feature>
<proteinExistence type="predicted"/>
<protein>
    <submittedName>
        <fullName evidence="6">Acetoin:2,6-dichlorophenolindophenol oxidoreductase subunit alpha</fullName>
        <ecNumber evidence="6">1.1.1.-</ecNumber>
    </submittedName>
</protein>
<evidence type="ECO:0000259" key="5">
    <source>
        <dbReference type="SMART" id="SM00861"/>
    </source>
</evidence>
<dbReference type="FunFam" id="3.40.50.970:FF:000001">
    <property type="entry name" value="Pyruvate dehydrogenase E1 beta subunit"/>
    <property type="match status" value="1"/>
</dbReference>
<dbReference type="Gene3D" id="3.40.50.920">
    <property type="match status" value="1"/>
</dbReference>
<dbReference type="NCBIfam" id="NF006667">
    <property type="entry name" value="PRK09212.1"/>
    <property type="match status" value="1"/>
</dbReference>
<gene>
    <name evidence="6" type="primary">acoA_1</name>
    <name evidence="6" type="ORF">ETAA1_05100</name>
</gene>
<name>A0A517XM79_9BACT</name>
<evidence type="ECO:0000256" key="2">
    <source>
        <dbReference type="ARBA" id="ARBA00003906"/>
    </source>
</evidence>
<dbReference type="EMBL" id="CP036273">
    <property type="protein sequence ID" value="QDU18617.1"/>
    <property type="molecule type" value="Genomic_DNA"/>
</dbReference>